<proteinExistence type="inferred from homology"/>
<comment type="subcellular location">
    <subcellularLocation>
        <location evidence="3">Nucleus</location>
    </subcellularLocation>
</comment>
<evidence type="ECO:0000259" key="6">
    <source>
        <dbReference type="Pfam" id="PF02747"/>
    </source>
</evidence>
<keyword evidence="8" id="KW-1185">Reference proteome</keyword>
<dbReference type="EMBL" id="JARBJD010000059">
    <property type="protein sequence ID" value="KAK2956115.1"/>
    <property type="molecule type" value="Genomic_DNA"/>
</dbReference>
<dbReference type="HAMAP" id="MF_00317">
    <property type="entry name" value="DNApol_clamp_arch"/>
    <property type="match status" value="1"/>
</dbReference>
<dbReference type="InterPro" id="IPR046938">
    <property type="entry name" value="DNA_clamp_sf"/>
</dbReference>
<name>A0ABQ9XXA2_9EUKA</name>
<dbReference type="PANTHER" id="PTHR11352:SF0">
    <property type="entry name" value="PROLIFERATING CELL NUCLEAR ANTIGEN"/>
    <property type="match status" value="1"/>
</dbReference>
<dbReference type="Pfam" id="PF02747">
    <property type="entry name" value="PCNA_C"/>
    <property type="match status" value="1"/>
</dbReference>
<gene>
    <name evidence="7" type="ORF">BLNAU_8895</name>
</gene>
<keyword evidence="3" id="KW-0539">Nucleus</keyword>
<comment type="similarity">
    <text evidence="1 4">Belongs to the PCNA family.</text>
</comment>
<evidence type="ECO:0000313" key="8">
    <source>
        <dbReference type="Proteomes" id="UP001281761"/>
    </source>
</evidence>
<evidence type="ECO:0000313" key="7">
    <source>
        <dbReference type="EMBL" id="KAK2956115.1"/>
    </source>
</evidence>
<feature type="domain" description="Proliferating cell nuclear antigen PCNA C-terminal" evidence="6">
    <location>
        <begin position="139"/>
        <end position="264"/>
    </location>
</feature>
<dbReference type="PANTHER" id="PTHR11352">
    <property type="entry name" value="PROLIFERATING CELL NUCLEAR ANTIGEN"/>
    <property type="match status" value="1"/>
</dbReference>
<evidence type="ECO:0000256" key="1">
    <source>
        <dbReference type="ARBA" id="ARBA00010462"/>
    </source>
</evidence>
<evidence type="ECO:0000256" key="3">
    <source>
        <dbReference type="RuleBase" id="RU000641"/>
    </source>
</evidence>
<dbReference type="Gene3D" id="3.70.10.10">
    <property type="match status" value="1"/>
</dbReference>
<organism evidence="7 8">
    <name type="scientific">Blattamonas nauphoetae</name>
    <dbReference type="NCBI Taxonomy" id="2049346"/>
    <lineage>
        <taxon>Eukaryota</taxon>
        <taxon>Metamonada</taxon>
        <taxon>Preaxostyla</taxon>
        <taxon>Oxymonadida</taxon>
        <taxon>Blattamonas</taxon>
    </lineage>
</organism>
<dbReference type="NCBIfam" id="TIGR00590">
    <property type="entry name" value="pcna"/>
    <property type="match status" value="1"/>
</dbReference>
<dbReference type="PRINTS" id="PR00339">
    <property type="entry name" value="PCNACYCLIN"/>
</dbReference>
<accession>A0ABQ9XXA2</accession>
<keyword evidence="2 4" id="KW-0238">DNA-binding</keyword>
<evidence type="ECO:0000256" key="4">
    <source>
        <dbReference type="RuleBase" id="RU003671"/>
    </source>
</evidence>
<evidence type="ECO:0000259" key="5">
    <source>
        <dbReference type="Pfam" id="PF00705"/>
    </source>
</evidence>
<protein>
    <recommendedName>
        <fullName evidence="3">DNA sliding clamp PCNA</fullName>
    </recommendedName>
</protein>
<dbReference type="SUPFAM" id="SSF55979">
    <property type="entry name" value="DNA clamp"/>
    <property type="match status" value="2"/>
</dbReference>
<feature type="domain" description="Proliferating cell nuclear antigen PCNA N-terminal" evidence="5">
    <location>
        <begin position="10"/>
        <end position="133"/>
    </location>
</feature>
<dbReference type="InterPro" id="IPR000730">
    <property type="entry name" value="Pr_cel_nuc_antig"/>
</dbReference>
<dbReference type="InterPro" id="IPR022648">
    <property type="entry name" value="Pr_cel_nuc_antig_N"/>
</dbReference>
<sequence>MRQPIAQLTMFEVVFSQTLLLKKIVDAVKEINDTVSIDVSPTEISIQTMDSSRVSLVTLSLRADSFGDKFNCDHPLTLGVNLKTLAKLLRTASNDDQTTLRAEDESNTLIVVIESPKEGKISSFELKLMDLNNEPLAVYDTDAKATVKLSSAEFSHICRDLGTIGDTVVISVQKENISFSVNGEELSGNMSLQPSDAVDNSDDSVSIEVDEPIEQSFALRFLNMFTKATPLSPNVILSLSPDQPFCIEYQIEDAGHIKYFLAPKIEDVE</sequence>
<dbReference type="Proteomes" id="UP001281761">
    <property type="component" value="Unassembled WGS sequence"/>
</dbReference>
<reference evidence="7 8" key="1">
    <citation type="journal article" date="2022" name="bioRxiv">
        <title>Genomics of Preaxostyla Flagellates Illuminates Evolutionary Transitions and the Path Towards Mitochondrial Loss.</title>
        <authorList>
            <person name="Novak L.V.F."/>
            <person name="Treitli S.C."/>
            <person name="Pyrih J."/>
            <person name="Halakuc P."/>
            <person name="Pipaliya S.V."/>
            <person name="Vacek V."/>
            <person name="Brzon O."/>
            <person name="Soukal P."/>
            <person name="Eme L."/>
            <person name="Dacks J.B."/>
            <person name="Karnkowska A."/>
            <person name="Elias M."/>
            <person name="Hampl V."/>
        </authorList>
    </citation>
    <scope>NUCLEOTIDE SEQUENCE [LARGE SCALE GENOMIC DNA]</scope>
    <source>
        <strain evidence="7">NAU3</strain>
        <tissue evidence="7">Gut</tissue>
    </source>
</reference>
<dbReference type="InterPro" id="IPR022649">
    <property type="entry name" value="Pr_cel_nuc_antig_C"/>
</dbReference>
<comment type="caution">
    <text evidence="7">The sequence shown here is derived from an EMBL/GenBank/DDBJ whole genome shotgun (WGS) entry which is preliminary data.</text>
</comment>
<dbReference type="Pfam" id="PF00705">
    <property type="entry name" value="PCNA_N"/>
    <property type="match status" value="1"/>
</dbReference>
<dbReference type="CDD" id="cd00577">
    <property type="entry name" value="PCNA"/>
    <property type="match status" value="1"/>
</dbReference>
<comment type="function">
    <text evidence="3">This protein is an auxiliary protein of DNA polymerase delta and is involved in the control of eukaryotic DNA replication by increasing the polymerase's processivity during elongation of the leading strand.</text>
</comment>
<keyword evidence="4" id="KW-0235">DNA replication</keyword>
<evidence type="ECO:0000256" key="2">
    <source>
        <dbReference type="ARBA" id="ARBA00023125"/>
    </source>
</evidence>